<name>X1DY53_9ZZZZ</name>
<sequence length="202" mass="22840">GYYPKYIAYSIDYDTTISAHKSQYNQVLESVKLENPDRYYQVLKEKNGVIRSLLLAKEAEKQKKSYIGQIGQFIEPVLKPLGFDWKMGVSLLTGIAAKEVVVSTMGVLYQAGADIDEKSETLVGKIRDQTYTNGIRSGEKVYTPVIAFGFLMFILIYFPCVAVIVAIKKESGSWKWALFTIFYTTSLAWFVAFVVYQIGSLF</sequence>
<organism evidence="3">
    <name type="scientific">marine sediment metagenome</name>
    <dbReference type="NCBI Taxonomy" id="412755"/>
    <lineage>
        <taxon>unclassified sequences</taxon>
        <taxon>metagenomes</taxon>
        <taxon>ecological metagenomes</taxon>
    </lineage>
</organism>
<keyword evidence="1" id="KW-1133">Transmembrane helix</keyword>
<dbReference type="EMBL" id="BARU01002198">
    <property type="protein sequence ID" value="GAH25207.1"/>
    <property type="molecule type" value="Genomic_DNA"/>
</dbReference>
<dbReference type="InterPro" id="IPR050860">
    <property type="entry name" value="FeoB_GTPase"/>
</dbReference>
<dbReference type="Pfam" id="PF07670">
    <property type="entry name" value="Gate"/>
    <property type="match status" value="1"/>
</dbReference>
<keyword evidence="1" id="KW-0472">Membrane</keyword>
<feature type="non-terminal residue" evidence="3">
    <location>
        <position position="1"/>
    </location>
</feature>
<evidence type="ECO:0000313" key="3">
    <source>
        <dbReference type="EMBL" id="GAH25207.1"/>
    </source>
</evidence>
<dbReference type="GO" id="GO:0005886">
    <property type="term" value="C:plasma membrane"/>
    <property type="evidence" value="ECO:0007669"/>
    <property type="project" value="TreeGrafter"/>
</dbReference>
<dbReference type="PANTHER" id="PTHR43185">
    <property type="entry name" value="FERROUS IRON TRANSPORT PROTEIN B"/>
    <property type="match status" value="1"/>
</dbReference>
<protein>
    <recommendedName>
        <fullName evidence="2">Nucleoside transporter/FeoB GTPase Gate domain-containing protein</fullName>
    </recommendedName>
</protein>
<feature type="transmembrane region" description="Helical" evidence="1">
    <location>
        <begin position="145"/>
        <end position="167"/>
    </location>
</feature>
<keyword evidence="1" id="KW-0812">Transmembrane</keyword>
<dbReference type="PANTHER" id="PTHR43185:SF1">
    <property type="entry name" value="FE(2+) TRANSPORTER FEOB"/>
    <property type="match status" value="1"/>
</dbReference>
<dbReference type="GO" id="GO:0015093">
    <property type="term" value="F:ferrous iron transmembrane transporter activity"/>
    <property type="evidence" value="ECO:0007669"/>
    <property type="project" value="TreeGrafter"/>
</dbReference>
<dbReference type="AlphaFoldDB" id="X1DY53"/>
<proteinExistence type="predicted"/>
<accession>X1DY53</accession>
<dbReference type="InterPro" id="IPR011642">
    <property type="entry name" value="Gate_dom"/>
</dbReference>
<evidence type="ECO:0000256" key="1">
    <source>
        <dbReference type="SAM" id="Phobius"/>
    </source>
</evidence>
<evidence type="ECO:0000259" key="2">
    <source>
        <dbReference type="Pfam" id="PF07670"/>
    </source>
</evidence>
<comment type="caution">
    <text evidence="3">The sequence shown here is derived from an EMBL/GenBank/DDBJ whole genome shotgun (WGS) entry which is preliminary data.</text>
</comment>
<feature type="domain" description="Nucleoside transporter/FeoB GTPase Gate" evidence="2">
    <location>
        <begin position="64"/>
        <end position="174"/>
    </location>
</feature>
<feature type="transmembrane region" description="Helical" evidence="1">
    <location>
        <begin position="176"/>
        <end position="199"/>
    </location>
</feature>
<reference evidence="3" key="1">
    <citation type="journal article" date="2014" name="Front. Microbiol.">
        <title>High frequency of phylogenetically diverse reductive dehalogenase-homologous genes in deep subseafloor sedimentary metagenomes.</title>
        <authorList>
            <person name="Kawai M."/>
            <person name="Futagami T."/>
            <person name="Toyoda A."/>
            <person name="Takaki Y."/>
            <person name="Nishi S."/>
            <person name="Hori S."/>
            <person name="Arai W."/>
            <person name="Tsubouchi T."/>
            <person name="Morono Y."/>
            <person name="Uchiyama I."/>
            <person name="Ito T."/>
            <person name="Fujiyama A."/>
            <person name="Inagaki F."/>
            <person name="Takami H."/>
        </authorList>
    </citation>
    <scope>NUCLEOTIDE SEQUENCE</scope>
    <source>
        <strain evidence="3">Expedition CK06-06</strain>
    </source>
</reference>
<gene>
    <name evidence="3" type="ORF">S03H2_05303</name>
</gene>